<dbReference type="PRINTS" id="PR00625">
    <property type="entry name" value="JDOMAIN"/>
</dbReference>
<dbReference type="EMBL" id="CAMPGE010009366">
    <property type="protein sequence ID" value="CAI2368234.1"/>
    <property type="molecule type" value="Genomic_DNA"/>
</dbReference>
<comment type="caution">
    <text evidence="7">The sequence shown here is derived from an EMBL/GenBank/DDBJ whole genome shotgun (WGS) entry which is preliminary data.</text>
</comment>
<dbReference type="SUPFAM" id="SSF57938">
    <property type="entry name" value="DnaJ/Hsp40 cysteine-rich domain"/>
    <property type="match status" value="1"/>
</dbReference>
<dbReference type="Pfam" id="PF00226">
    <property type="entry name" value="DnaJ"/>
    <property type="match status" value="1"/>
</dbReference>
<dbReference type="GO" id="GO:0008270">
    <property type="term" value="F:zinc ion binding"/>
    <property type="evidence" value="ECO:0007669"/>
    <property type="project" value="UniProtKB-KW"/>
</dbReference>
<protein>
    <recommendedName>
        <fullName evidence="6">J domain-containing protein</fullName>
    </recommendedName>
</protein>
<evidence type="ECO:0000256" key="2">
    <source>
        <dbReference type="ARBA" id="ARBA00022737"/>
    </source>
</evidence>
<dbReference type="Gene3D" id="1.10.287.110">
    <property type="entry name" value="DnaJ domain"/>
    <property type="match status" value="1"/>
</dbReference>
<dbReference type="GO" id="GO:0031072">
    <property type="term" value="F:heat shock protein binding"/>
    <property type="evidence" value="ECO:0007669"/>
    <property type="project" value="InterPro"/>
</dbReference>
<dbReference type="InterPro" id="IPR036869">
    <property type="entry name" value="J_dom_sf"/>
</dbReference>
<dbReference type="CDD" id="cd10719">
    <property type="entry name" value="DnaJ_zf"/>
    <property type="match status" value="1"/>
</dbReference>
<proteinExistence type="predicted"/>
<evidence type="ECO:0000259" key="6">
    <source>
        <dbReference type="PROSITE" id="PS50076"/>
    </source>
</evidence>
<organism evidence="7 8">
    <name type="scientific">Euplotes crassus</name>
    <dbReference type="NCBI Taxonomy" id="5936"/>
    <lineage>
        <taxon>Eukaryota</taxon>
        <taxon>Sar</taxon>
        <taxon>Alveolata</taxon>
        <taxon>Ciliophora</taxon>
        <taxon>Intramacronucleata</taxon>
        <taxon>Spirotrichea</taxon>
        <taxon>Hypotrichia</taxon>
        <taxon>Euplotida</taxon>
        <taxon>Euplotidae</taxon>
        <taxon>Moneuplotes</taxon>
    </lineage>
</organism>
<sequence length="397" mass="45670">MWTTRSLFRTPRRGFFWRTPKPKLPPKPDLYKVLGVDKKATQRQIKMAYFEKAKMHHPDVSKSGDTSEYNFEMINEAYQTLNDPKKRKTYNVTGLFSHEQEQGMSDDSDASDFSDETIKRKPLLQEIHDKFPAYKRMFQYNSNAAESLLNQKFGAVDSIGRGLTLKTDHEPNIVRNVTLDFEELAELMRKEDPNEQFLERELTYKRFVLCHDCGGGLIAKGAYHHLCDSCDGESYRFEETDYGPDFFDCLSCKGTGIIIKDVCKTCEAKGVLTQQEKLRVKIPAGVRDGEYLRIKNRGNFCSDLSYGDFFVKINIYNIPKDYEIQGYNIVTTQKVPVGKAVLGGQEYFNTLYGVVSSHLPPRVEPNRKFELKGYGLPIPYSNGRKGKHIFIIEYVMP</sequence>
<evidence type="ECO:0000256" key="4">
    <source>
        <dbReference type="ARBA" id="ARBA00022833"/>
    </source>
</evidence>
<keyword evidence="2" id="KW-0677">Repeat</keyword>
<dbReference type="InterPro" id="IPR008971">
    <property type="entry name" value="HSP40/DnaJ_pept-bd"/>
</dbReference>
<reference evidence="7" key="1">
    <citation type="submission" date="2023-07" db="EMBL/GenBank/DDBJ databases">
        <authorList>
            <consortium name="AG Swart"/>
            <person name="Singh M."/>
            <person name="Singh A."/>
            <person name="Seah K."/>
            <person name="Emmerich C."/>
        </authorList>
    </citation>
    <scope>NUCLEOTIDE SEQUENCE</scope>
    <source>
        <strain evidence="7">DP1</strain>
    </source>
</reference>
<accession>A0AAD1UG86</accession>
<dbReference type="PROSITE" id="PS00636">
    <property type="entry name" value="DNAJ_1"/>
    <property type="match status" value="1"/>
</dbReference>
<dbReference type="InterPro" id="IPR001305">
    <property type="entry name" value="HSP_DnaJ_Cys-rich_dom"/>
</dbReference>
<dbReference type="PROSITE" id="PS50076">
    <property type="entry name" value="DNAJ_2"/>
    <property type="match status" value="1"/>
</dbReference>
<dbReference type="InterPro" id="IPR036410">
    <property type="entry name" value="HSP_DnaJ_Cys-rich_dom_sf"/>
</dbReference>
<dbReference type="PANTHER" id="PTHR44145">
    <property type="entry name" value="DNAJ HOMOLOG SUBFAMILY A MEMBER 3, MITOCHONDRIAL"/>
    <property type="match status" value="1"/>
</dbReference>
<dbReference type="PANTHER" id="PTHR44145:SF3">
    <property type="entry name" value="DNAJ HOMOLOG SUBFAMILY A MEMBER 3, MITOCHONDRIAL"/>
    <property type="match status" value="1"/>
</dbReference>
<dbReference type="Pfam" id="PF01556">
    <property type="entry name" value="DnaJ_C"/>
    <property type="match status" value="1"/>
</dbReference>
<keyword evidence="3" id="KW-0863">Zinc-finger</keyword>
<evidence type="ECO:0000256" key="3">
    <source>
        <dbReference type="ARBA" id="ARBA00022771"/>
    </source>
</evidence>
<keyword evidence="4" id="KW-0862">Zinc</keyword>
<dbReference type="Gene3D" id="2.60.260.20">
    <property type="entry name" value="Urease metallochaperone UreE, N-terminal domain"/>
    <property type="match status" value="2"/>
</dbReference>
<dbReference type="Gene3D" id="2.10.230.10">
    <property type="entry name" value="Heat shock protein DnaJ, cysteine-rich domain"/>
    <property type="match status" value="1"/>
</dbReference>
<dbReference type="CDD" id="cd06257">
    <property type="entry name" value="DnaJ"/>
    <property type="match status" value="1"/>
</dbReference>
<name>A0AAD1UG86_EUPCR</name>
<dbReference type="InterPro" id="IPR018253">
    <property type="entry name" value="DnaJ_domain_CS"/>
</dbReference>
<dbReference type="InterPro" id="IPR002939">
    <property type="entry name" value="DnaJ_C"/>
</dbReference>
<dbReference type="GO" id="GO:0051082">
    <property type="term" value="F:unfolded protein binding"/>
    <property type="evidence" value="ECO:0007669"/>
    <property type="project" value="InterPro"/>
</dbReference>
<evidence type="ECO:0000313" key="7">
    <source>
        <dbReference type="EMBL" id="CAI2368234.1"/>
    </source>
</evidence>
<dbReference type="SMART" id="SM00271">
    <property type="entry name" value="DnaJ"/>
    <property type="match status" value="1"/>
</dbReference>
<dbReference type="InterPro" id="IPR001623">
    <property type="entry name" value="DnaJ_domain"/>
</dbReference>
<evidence type="ECO:0000313" key="8">
    <source>
        <dbReference type="Proteomes" id="UP001295684"/>
    </source>
</evidence>
<dbReference type="GO" id="GO:0006457">
    <property type="term" value="P:protein folding"/>
    <property type="evidence" value="ECO:0007669"/>
    <property type="project" value="InterPro"/>
</dbReference>
<dbReference type="Proteomes" id="UP001295684">
    <property type="component" value="Unassembled WGS sequence"/>
</dbReference>
<keyword evidence="1" id="KW-0479">Metal-binding</keyword>
<keyword evidence="5" id="KW-0143">Chaperone</keyword>
<feature type="domain" description="J" evidence="6">
    <location>
        <begin position="29"/>
        <end position="94"/>
    </location>
</feature>
<dbReference type="SUPFAM" id="SSF49493">
    <property type="entry name" value="HSP40/DnaJ peptide-binding domain"/>
    <property type="match status" value="2"/>
</dbReference>
<dbReference type="AlphaFoldDB" id="A0AAD1UG86"/>
<gene>
    <name evidence="7" type="ORF">ECRASSUSDP1_LOCUS9525</name>
</gene>
<evidence type="ECO:0000256" key="1">
    <source>
        <dbReference type="ARBA" id="ARBA00022723"/>
    </source>
</evidence>
<dbReference type="CDD" id="cd10747">
    <property type="entry name" value="DnaJ_C"/>
    <property type="match status" value="1"/>
</dbReference>
<evidence type="ECO:0000256" key="5">
    <source>
        <dbReference type="ARBA" id="ARBA00023186"/>
    </source>
</evidence>
<dbReference type="SUPFAM" id="SSF46565">
    <property type="entry name" value="Chaperone J-domain"/>
    <property type="match status" value="1"/>
</dbReference>
<keyword evidence="8" id="KW-1185">Reference proteome</keyword>
<dbReference type="InterPro" id="IPR051938">
    <property type="entry name" value="Apopto_cytoskel_mod"/>
</dbReference>